<dbReference type="InterPro" id="IPR027417">
    <property type="entry name" value="P-loop_NTPase"/>
</dbReference>
<keyword evidence="13" id="KW-0535">Nitrogen fixation</keyword>
<evidence type="ECO:0000259" key="19">
    <source>
        <dbReference type="PROSITE" id="PS50110"/>
    </source>
</evidence>
<dbReference type="HOGENOM" id="CLU_000445_0_1_6"/>
<dbReference type="SMART" id="SM00448">
    <property type="entry name" value="REC"/>
    <property type="match status" value="1"/>
</dbReference>
<dbReference type="eggNOG" id="COG2204">
    <property type="taxonomic scope" value="Bacteria"/>
</dbReference>
<dbReference type="AlphaFoldDB" id="A5WGF4"/>
<evidence type="ECO:0000256" key="11">
    <source>
        <dbReference type="ARBA" id="ARBA00023159"/>
    </source>
</evidence>
<keyword evidence="6" id="KW-0547">Nucleotide-binding</keyword>
<dbReference type="InterPro" id="IPR002078">
    <property type="entry name" value="Sigma_54_int"/>
</dbReference>
<protein>
    <recommendedName>
        <fullName evidence="2">DNA-binding transcriptional regulator NtrC</fullName>
    </recommendedName>
    <alternativeName>
        <fullName evidence="14">Nitrogen regulation protein NR(I)</fullName>
    </alternativeName>
    <alternativeName>
        <fullName evidence="15">Nitrogen regulator I</fullName>
    </alternativeName>
</protein>
<dbReference type="InterPro" id="IPR058031">
    <property type="entry name" value="AAA_lid_NorR"/>
</dbReference>
<feature type="region of interest" description="Disordered" evidence="17">
    <location>
        <begin position="468"/>
        <end position="517"/>
    </location>
</feature>
<feature type="compositionally biased region" description="Polar residues" evidence="17">
    <location>
        <begin position="495"/>
        <end position="506"/>
    </location>
</feature>
<dbReference type="Pfam" id="PF00072">
    <property type="entry name" value="Response_reg"/>
    <property type="match status" value="1"/>
</dbReference>
<dbReference type="InterPro" id="IPR025943">
    <property type="entry name" value="Sigma_54_int_dom_ATP-bd_2"/>
</dbReference>
<dbReference type="FunFam" id="1.10.10.60:FF:000088">
    <property type="entry name" value="DNA-binding transcriptional regulator NtrC"/>
    <property type="match status" value="1"/>
</dbReference>
<evidence type="ECO:0000256" key="8">
    <source>
        <dbReference type="ARBA" id="ARBA00023012"/>
    </source>
</evidence>
<dbReference type="GO" id="GO:0005524">
    <property type="term" value="F:ATP binding"/>
    <property type="evidence" value="ECO:0007669"/>
    <property type="project" value="UniProtKB-KW"/>
</dbReference>
<dbReference type="InterPro" id="IPR003593">
    <property type="entry name" value="AAA+_ATPase"/>
</dbReference>
<dbReference type="GO" id="GO:0005737">
    <property type="term" value="C:cytoplasm"/>
    <property type="evidence" value="ECO:0007669"/>
    <property type="project" value="UniProtKB-SubCell"/>
</dbReference>
<dbReference type="Gene3D" id="1.10.10.60">
    <property type="entry name" value="Homeodomain-like"/>
    <property type="match status" value="1"/>
</dbReference>
<dbReference type="InterPro" id="IPR002197">
    <property type="entry name" value="HTH_Fis"/>
</dbReference>
<dbReference type="SMART" id="SM00382">
    <property type="entry name" value="AAA"/>
    <property type="match status" value="1"/>
</dbReference>
<dbReference type="PANTHER" id="PTHR32071:SF95">
    <property type="entry name" value="DNA-BINDING TRANSCRIPTIONAL REGULATOR NTRC"/>
    <property type="match status" value="1"/>
</dbReference>
<dbReference type="InterPro" id="IPR011006">
    <property type="entry name" value="CheY-like_superfamily"/>
</dbReference>
<keyword evidence="4" id="KW-0678">Repressor</keyword>
<keyword evidence="12" id="KW-0804">Transcription</keyword>
<dbReference type="InterPro" id="IPR009057">
    <property type="entry name" value="Homeodomain-like_sf"/>
</dbReference>
<keyword evidence="8" id="KW-0902">Two-component regulatory system</keyword>
<dbReference type="SUPFAM" id="SSF52172">
    <property type="entry name" value="CheY-like"/>
    <property type="match status" value="1"/>
</dbReference>
<dbReference type="InterPro" id="IPR025662">
    <property type="entry name" value="Sigma_54_int_dom_ATP-bd_1"/>
</dbReference>
<evidence type="ECO:0000256" key="4">
    <source>
        <dbReference type="ARBA" id="ARBA00022491"/>
    </source>
</evidence>
<feature type="compositionally biased region" description="Low complexity" evidence="17">
    <location>
        <begin position="482"/>
        <end position="494"/>
    </location>
</feature>
<dbReference type="GO" id="GO:0006355">
    <property type="term" value="P:regulation of DNA-templated transcription"/>
    <property type="evidence" value="ECO:0007669"/>
    <property type="project" value="InterPro"/>
</dbReference>
<accession>A5WGF4</accession>
<dbReference type="FunFam" id="1.10.8.60:FF:000014">
    <property type="entry name" value="DNA-binding transcriptional regulator NtrC"/>
    <property type="match status" value="1"/>
</dbReference>
<feature type="region of interest" description="Disordered" evidence="17">
    <location>
        <begin position="153"/>
        <end position="200"/>
    </location>
</feature>
<dbReference type="EMBL" id="CP000713">
    <property type="protein sequence ID" value="ABQ94745.1"/>
    <property type="molecule type" value="Genomic_DNA"/>
</dbReference>
<reference evidence="20" key="1">
    <citation type="submission" date="2007-05" db="EMBL/GenBank/DDBJ databases">
        <title>Complete sequence of chromosome of Psychrobacter sp. PRwf-1.</title>
        <authorList>
            <consortium name="US DOE Joint Genome Institute"/>
            <person name="Copeland A."/>
            <person name="Lucas S."/>
            <person name="Lapidus A."/>
            <person name="Barry K."/>
            <person name="Detter J.C."/>
            <person name="Glavina del Rio T."/>
            <person name="Hammon N."/>
            <person name="Israni S."/>
            <person name="Dalin E."/>
            <person name="Tice H."/>
            <person name="Pitluck S."/>
            <person name="Chain P."/>
            <person name="Malfatti S."/>
            <person name="Shin M."/>
            <person name="Vergez L."/>
            <person name="Schmutz J."/>
            <person name="Larimer F."/>
            <person name="Land M."/>
            <person name="Hauser L."/>
            <person name="Kyrpides N."/>
            <person name="Kim E."/>
            <person name="Tiedje J."/>
            <person name="Richardson P."/>
        </authorList>
    </citation>
    <scope>NUCLEOTIDE SEQUENCE [LARGE SCALE GENOMIC DNA]</scope>
    <source>
        <strain evidence="20">PRwf-1</strain>
    </source>
</reference>
<evidence type="ECO:0000256" key="15">
    <source>
        <dbReference type="ARBA" id="ARBA00031910"/>
    </source>
</evidence>
<gene>
    <name evidence="20" type="ordered locus">PsycPRwf_1805</name>
</gene>
<keyword evidence="7" id="KW-0067">ATP-binding</keyword>
<dbReference type="Pfam" id="PF25601">
    <property type="entry name" value="AAA_lid_14"/>
    <property type="match status" value="1"/>
</dbReference>
<evidence type="ECO:0000256" key="5">
    <source>
        <dbReference type="ARBA" id="ARBA00022553"/>
    </source>
</evidence>
<evidence type="ECO:0000256" key="13">
    <source>
        <dbReference type="ARBA" id="ARBA00023231"/>
    </source>
</evidence>
<dbReference type="Pfam" id="PF00158">
    <property type="entry name" value="Sigma54_activat"/>
    <property type="match status" value="1"/>
</dbReference>
<keyword evidence="3" id="KW-0963">Cytoplasm</keyword>
<dbReference type="InterPro" id="IPR001789">
    <property type="entry name" value="Sig_transdc_resp-reg_receiver"/>
</dbReference>
<evidence type="ECO:0000256" key="16">
    <source>
        <dbReference type="PROSITE-ProRule" id="PRU00169"/>
    </source>
</evidence>
<evidence type="ECO:0000259" key="18">
    <source>
        <dbReference type="PROSITE" id="PS50045"/>
    </source>
</evidence>
<dbReference type="PROSITE" id="PS00675">
    <property type="entry name" value="SIGMA54_INTERACT_1"/>
    <property type="match status" value="1"/>
</dbReference>
<dbReference type="Gene3D" id="3.40.50.300">
    <property type="entry name" value="P-loop containing nucleotide triphosphate hydrolases"/>
    <property type="match status" value="1"/>
</dbReference>
<feature type="modified residue" description="4-aspartylphosphate" evidence="16">
    <location>
        <position position="69"/>
    </location>
</feature>
<evidence type="ECO:0000256" key="1">
    <source>
        <dbReference type="ARBA" id="ARBA00004496"/>
    </source>
</evidence>
<evidence type="ECO:0000256" key="2">
    <source>
        <dbReference type="ARBA" id="ARBA00019059"/>
    </source>
</evidence>
<dbReference type="SUPFAM" id="SSF46689">
    <property type="entry name" value="Homeodomain-like"/>
    <property type="match status" value="1"/>
</dbReference>
<dbReference type="STRING" id="349106.PsycPRwf_1805"/>
<evidence type="ECO:0000256" key="10">
    <source>
        <dbReference type="ARBA" id="ARBA00023125"/>
    </source>
</evidence>
<dbReference type="GO" id="GO:0000160">
    <property type="term" value="P:phosphorelay signal transduction system"/>
    <property type="evidence" value="ECO:0007669"/>
    <property type="project" value="UniProtKB-KW"/>
</dbReference>
<feature type="domain" description="Response regulatory" evidence="19">
    <location>
        <begin position="11"/>
        <end position="134"/>
    </location>
</feature>
<dbReference type="KEGG" id="prw:PsycPRwf_1805"/>
<keyword evidence="10" id="KW-0238">DNA-binding</keyword>
<evidence type="ECO:0000256" key="7">
    <source>
        <dbReference type="ARBA" id="ARBA00022840"/>
    </source>
</evidence>
<name>A5WGF4_PSYWF</name>
<dbReference type="SUPFAM" id="SSF52540">
    <property type="entry name" value="P-loop containing nucleoside triphosphate hydrolases"/>
    <property type="match status" value="1"/>
</dbReference>
<dbReference type="FunFam" id="3.40.50.300:FF:000006">
    <property type="entry name" value="DNA-binding transcriptional regulator NtrC"/>
    <property type="match status" value="1"/>
</dbReference>
<dbReference type="GO" id="GO:0043565">
    <property type="term" value="F:sequence-specific DNA binding"/>
    <property type="evidence" value="ECO:0007669"/>
    <property type="project" value="InterPro"/>
</dbReference>
<dbReference type="PRINTS" id="PR01590">
    <property type="entry name" value="HTHFIS"/>
</dbReference>
<dbReference type="PROSITE" id="PS50045">
    <property type="entry name" value="SIGMA54_INTERACT_4"/>
    <property type="match status" value="1"/>
</dbReference>
<comment type="subcellular location">
    <subcellularLocation>
        <location evidence="1">Cytoplasm</location>
    </subcellularLocation>
</comment>
<dbReference type="Gene3D" id="3.40.50.2300">
    <property type="match status" value="1"/>
</dbReference>
<dbReference type="Gene3D" id="1.10.8.60">
    <property type="match status" value="1"/>
</dbReference>
<feature type="compositionally biased region" description="Polar residues" evidence="17">
    <location>
        <begin position="468"/>
        <end position="479"/>
    </location>
</feature>
<dbReference type="CDD" id="cd00009">
    <property type="entry name" value="AAA"/>
    <property type="match status" value="1"/>
</dbReference>
<dbReference type="Pfam" id="PF02954">
    <property type="entry name" value="HTH_8"/>
    <property type="match status" value="1"/>
</dbReference>
<evidence type="ECO:0000256" key="17">
    <source>
        <dbReference type="SAM" id="MobiDB-lite"/>
    </source>
</evidence>
<dbReference type="PANTHER" id="PTHR32071">
    <property type="entry name" value="TRANSCRIPTIONAL REGULATORY PROTEIN"/>
    <property type="match status" value="1"/>
</dbReference>
<evidence type="ECO:0000256" key="9">
    <source>
        <dbReference type="ARBA" id="ARBA00023015"/>
    </source>
</evidence>
<sequence>METQTMTTKHSLWLIDDDPALRLILEDSFSDAGLQVQAFSNAKGAWARLNSVLNGSEPEDILPDVILTDIRMPMMDGLSFSQWMHTNFPSLPVIIMTAHSDLKSAVDSYDTGAFEYLPKPFDLDHAICVVKKAITTNPAAALVDNAIVAEDSEVPSAASDKKEAMQRPNTTPSSEIKKQPATKKGSPVATKASAASESTPIIGQSPAMQTVFRAIGRLASSPITVLITGESGTGKELVAGALHQNSPRQKKPFIALNMAAIPHELIESELFGHEKGAFTGATTLRHGRFEQANGGTLFLDEIGDMPFSTQTRLLRVLANGEFFRVGGQKPITVDVRIIAATHQNLEQLVKEGKFREDLFYRLNVIRLPLPPLRARPDDIPDLVEFFMSKAATEMKTDKKQLTTEALHIMQAFDWPGNVRQLENACRWITVMATGERLGVEDLPPDLTEFAQHYLAHAANPEALEGQGMQTLSNLPNNSPGFAAPSTTASAASYTQGNSPSFAATAQSDEHRQTSTASVTITPPALVNSAHSWQDQLQNWAHTALQQGQTEILQQATPTFEKILIRVALEYSKGRKGEAADLLGWGRNTLTRKIKLLGLEGDQ</sequence>
<evidence type="ECO:0000256" key="3">
    <source>
        <dbReference type="ARBA" id="ARBA00022490"/>
    </source>
</evidence>
<evidence type="ECO:0000256" key="6">
    <source>
        <dbReference type="ARBA" id="ARBA00022741"/>
    </source>
</evidence>
<dbReference type="PROSITE" id="PS00676">
    <property type="entry name" value="SIGMA54_INTERACT_2"/>
    <property type="match status" value="1"/>
</dbReference>
<dbReference type="PROSITE" id="PS00688">
    <property type="entry name" value="SIGMA54_INTERACT_3"/>
    <property type="match status" value="1"/>
</dbReference>
<feature type="domain" description="Sigma-54 factor interaction" evidence="18">
    <location>
        <begin position="201"/>
        <end position="430"/>
    </location>
</feature>
<evidence type="ECO:0000256" key="12">
    <source>
        <dbReference type="ARBA" id="ARBA00023163"/>
    </source>
</evidence>
<proteinExistence type="predicted"/>
<dbReference type="InterPro" id="IPR025944">
    <property type="entry name" value="Sigma_54_int_dom_CS"/>
</dbReference>
<organism evidence="20">
    <name type="scientific">Psychrobacter sp. (strain PRwf-1)</name>
    <dbReference type="NCBI Taxonomy" id="349106"/>
    <lineage>
        <taxon>Bacteria</taxon>
        <taxon>Pseudomonadati</taxon>
        <taxon>Pseudomonadota</taxon>
        <taxon>Gammaproteobacteria</taxon>
        <taxon>Moraxellales</taxon>
        <taxon>Moraxellaceae</taxon>
        <taxon>Psychrobacter</taxon>
    </lineage>
</organism>
<evidence type="ECO:0000313" key="20">
    <source>
        <dbReference type="EMBL" id="ABQ94745.1"/>
    </source>
</evidence>
<dbReference type="PROSITE" id="PS50110">
    <property type="entry name" value="RESPONSE_REGULATORY"/>
    <property type="match status" value="1"/>
</dbReference>
<evidence type="ECO:0000256" key="14">
    <source>
        <dbReference type="ARBA" id="ARBA00029881"/>
    </source>
</evidence>
<keyword evidence="5 16" id="KW-0597">Phosphoprotein</keyword>
<keyword evidence="9" id="KW-0805">Transcription regulation</keyword>
<keyword evidence="11" id="KW-0010">Activator</keyword>